<evidence type="ECO:0000256" key="1">
    <source>
        <dbReference type="SAM" id="MobiDB-lite"/>
    </source>
</evidence>
<proteinExistence type="predicted"/>
<reference evidence="2" key="1">
    <citation type="journal article" date="2014" name="Int. J. Syst. Evol. Microbiol.">
        <title>Complete genome sequence of Corynebacterium casei LMG S-19264T (=DSM 44701T), isolated from a smear-ripened cheese.</title>
        <authorList>
            <consortium name="US DOE Joint Genome Institute (JGI-PGF)"/>
            <person name="Walter F."/>
            <person name="Albersmeier A."/>
            <person name="Kalinowski J."/>
            <person name="Ruckert C."/>
        </authorList>
    </citation>
    <scope>NUCLEOTIDE SEQUENCE</scope>
    <source>
        <strain evidence="2">JCM 5016</strain>
    </source>
</reference>
<dbReference type="RefSeq" id="WP_190060223.1">
    <property type="nucleotide sequence ID" value="NZ_BMWH01000029.1"/>
</dbReference>
<evidence type="ECO:0000313" key="3">
    <source>
        <dbReference type="Proteomes" id="UP000623010"/>
    </source>
</evidence>
<dbReference type="AlphaFoldDB" id="A0A918RTI2"/>
<gene>
    <name evidence="2" type="ORF">GCM10010389_55480</name>
</gene>
<comment type="caution">
    <text evidence="2">The sequence shown here is derived from an EMBL/GenBank/DDBJ whole genome shotgun (WGS) entry which is preliminary data.</text>
</comment>
<evidence type="ECO:0000313" key="2">
    <source>
        <dbReference type="EMBL" id="GHA09283.1"/>
    </source>
</evidence>
<name>A0A918RTI2_9ACTN</name>
<dbReference type="EMBL" id="BMWH01000029">
    <property type="protein sequence ID" value="GHA09283.1"/>
    <property type="molecule type" value="Genomic_DNA"/>
</dbReference>
<feature type="region of interest" description="Disordered" evidence="1">
    <location>
        <begin position="42"/>
        <end position="61"/>
    </location>
</feature>
<dbReference type="Proteomes" id="UP000623010">
    <property type="component" value="Unassembled WGS sequence"/>
</dbReference>
<accession>A0A918RTI2</accession>
<protein>
    <submittedName>
        <fullName evidence="2">Uncharacterized protein</fullName>
    </submittedName>
</protein>
<organism evidence="2 3">
    <name type="scientific">Streptomyces echinoruber</name>
    <dbReference type="NCBI Taxonomy" id="68898"/>
    <lineage>
        <taxon>Bacteria</taxon>
        <taxon>Bacillati</taxon>
        <taxon>Actinomycetota</taxon>
        <taxon>Actinomycetes</taxon>
        <taxon>Kitasatosporales</taxon>
        <taxon>Streptomycetaceae</taxon>
        <taxon>Streptomyces</taxon>
    </lineage>
</organism>
<reference evidence="2" key="2">
    <citation type="submission" date="2020-09" db="EMBL/GenBank/DDBJ databases">
        <authorList>
            <person name="Sun Q."/>
            <person name="Ohkuma M."/>
        </authorList>
    </citation>
    <scope>NUCLEOTIDE SEQUENCE</scope>
    <source>
        <strain evidence="2">JCM 5016</strain>
    </source>
</reference>
<keyword evidence="3" id="KW-1185">Reference proteome</keyword>
<sequence length="239" mass="26442">MEVAERPPRRRRRTAALLTGAAVLGVVAGTCTGYVVQARRPPTRLPSLSQPALKQATGEPEPLTAVQDRQVRTDGDLRKLLLKKPRGARDADFVQGDGWMDVADYAETYDRPAGAFGDLLGAEFRRAAVTAWQAGRTRTVEIRLIQYRQEENLEARDAAENAQTWAERGGARSRPVPGTGTGRAYVHPHPETRAGYLPQYTAEAHAWRGDIVMEMWITDTKPVSKAEIVGLATRQMERL</sequence>